<dbReference type="GO" id="GO:0140647">
    <property type="term" value="P:P450-containing electron transport chain"/>
    <property type="evidence" value="ECO:0007669"/>
    <property type="project" value="InterPro"/>
</dbReference>
<organism evidence="12 13">
    <name type="scientific">Chanos chanos</name>
    <name type="common">Milkfish</name>
    <name type="synonym">Mugil chanos</name>
    <dbReference type="NCBI Taxonomy" id="29144"/>
    <lineage>
        <taxon>Eukaryota</taxon>
        <taxon>Metazoa</taxon>
        <taxon>Chordata</taxon>
        <taxon>Craniata</taxon>
        <taxon>Vertebrata</taxon>
        <taxon>Euteleostomi</taxon>
        <taxon>Actinopterygii</taxon>
        <taxon>Neopterygii</taxon>
        <taxon>Teleostei</taxon>
        <taxon>Ostariophysi</taxon>
        <taxon>Gonorynchiformes</taxon>
        <taxon>Chanidae</taxon>
        <taxon>Chanos</taxon>
    </lineage>
</organism>
<gene>
    <name evidence="13" type="primary">LOC115822629</name>
</gene>
<evidence type="ECO:0000256" key="1">
    <source>
        <dbReference type="ARBA" id="ARBA00004305"/>
    </source>
</evidence>
<dbReference type="InterPro" id="IPR018298">
    <property type="entry name" value="Adrenodoxin_Fe-S_BS"/>
</dbReference>
<dbReference type="PANTHER" id="PTHR23426:SF75">
    <property type="entry name" value="ADRENODOXIN"/>
    <property type="match status" value="1"/>
</dbReference>
<keyword evidence="9" id="KW-0496">Mitochondrion</keyword>
<comment type="similarity">
    <text evidence="2">Belongs to the adrenodoxin/putidaredoxin family.</text>
</comment>
<protein>
    <submittedName>
        <fullName evidence="13">Adrenodoxin-like</fullName>
    </submittedName>
</protein>
<dbReference type="InterPro" id="IPR001041">
    <property type="entry name" value="2Fe-2S_ferredoxin-type"/>
</dbReference>
<dbReference type="SUPFAM" id="SSF54292">
    <property type="entry name" value="2Fe-2S ferredoxin-like"/>
    <property type="match status" value="1"/>
</dbReference>
<evidence type="ECO:0000256" key="6">
    <source>
        <dbReference type="ARBA" id="ARBA00022982"/>
    </source>
</evidence>
<keyword evidence="12" id="KW-1185">Reference proteome</keyword>
<evidence type="ECO:0000259" key="11">
    <source>
        <dbReference type="PROSITE" id="PS51085"/>
    </source>
</evidence>
<dbReference type="Proteomes" id="UP000504632">
    <property type="component" value="Chromosome 10"/>
</dbReference>
<accession>A0A6J2WAM5</accession>
<feature type="domain" description="2Fe-2S ferredoxin-type" evidence="11">
    <location>
        <begin position="46"/>
        <end position="150"/>
    </location>
</feature>
<dbReference type="InParanoid" id="A0A6J2WAM5"/>
<dbReference type="RefSeq" id="XP_030642400.1">
    <property type="nucleotide sequence ID" value="XM_030786540.1"/>
</dbReference>
<dbReference type="GO" id="GO:0005759">
    <property type="term" value="C:mitochondrial matrix"/>
    <property type="evidence" value="ECO:0007669"/>
    <property type="project" value="UniProtKB-SubCell"/>
</dbReference>
<evidence type="ECO:0000256" key="7">
    <source>
        <dbReference type="ARBA" id="ARBA00023004"/>
    </source>
</evidence>
<keyword evidence="8" id="KW-0411">Iron-sulfur</keyword>
<evidence type="ECO:0000256" key="9">
    <source>
        <dbReference type="ARBA" id="ARBA00023128"/>
    </source>
</evidence>
<keyword evidence="4" id="KW-0001">2Fe-2S</keyword>
<evidence type="ECO:0000256" key="4">
    <source>
        <dbReference type="ARBA" id="ARBA00022714"/>
    </source>
</evidence>
<dbReference type="Pfam" id="PF00111">
    <property type="entry name" value="Fer2"/>
    <property type="match status" value="1"/>
</dbReference>
<dbReference type="OrthoDB" id="268593at2759"/>
<dbReference type="Gene3D" id="3.10.20.30">
    <property type="match status" value="1"/>
</dbReference>
<dbReference type="InterPro" id="IPR036010">
    <property type="entry name" value="2Fe-2S_ferredoxin-like_sf"/>
</dbReference>
<evidence type="ECO:0000313" key="13">
    <source>
        <dbReference type="RefSeq" id="XP_030642400.1"/>
    </source>
</evidence>
<evidence type="ECO:0000256" key="5">
    <source>
        <dbReference type="ARBA" id="ARBA00022723"/>
    </source>
</evidence>
<sequence>MIRTSSMAPLHAFHATLPRQRYLGEGCRKIRSLNTLSRALRAEERVSVNFINRDGKRISVKGCTGNTFLDVVVKQKLDFDGFGACEGTIACSTCHLIFEEGAYKQLGPIAEEEMDMLDLADGLTHTSRLGCQVRLSEAIDGVTARVPQTVSDARKTKDKGPSSSS</sequence>
<dbReference type="InterPro" id="IPR001055">
    <property type="entry name" value="Adrenodoxin-like"/>
</dbReference>
<dbReference type="AlphaFoldDB" id="A0A6J2WAM5"/>
<dbReference type="GeneID" id="115822629"/>
<dbReference type="InterPro" id="IPR012675">
    <property type="entry name" value="Beta-grasp_dom_sf"/>
</dbReference>
<dbReference type="PRINTS" id="PR00355">
    <property type="entry name" value="ADRENODOXIN"/>
</dbReference>
<dbReference type="CDD" id="cd00207">
    <property type="entry name" value="fer2"/>
    <property type="match status" value="1"/>
</dbReference>
<dbReference type="PANTHER" id="PTHR23426">
    <property type="entry name" value="FERREDOXIN/ADRENODOXIN"/>
    <property type="match status" value="1"/>
</dbReference>
<evidence type="ECO:0000256" key="8">
    <source>
        <dbReference type="ARBA" id="ARBA00023014"/>
    </source>
</evidence>
<proteinExistence type="inferred from homology"/>
<keyword evidence="6" id="KW-0249">Electron transport</keyword>
<name>A0A6J2WAM5_CHACN</name>
<dbReference type="GO" id="GO:0051537">
    <property type="term" value="F:2 iron, 2 sulfur cluster binding"/>
    <property type="evidence" value="ECO:0007669"/>
    <property type="project" value="UniProtKB-KW"/>
</dbReference>
<reference evidence="13" key="1">
    <citation type="submission" date="2025-08" db="UniProtKB">
        <authorList>
            <consortium name="RefSeq"/>
        </authorList>
    </citation>
    <scope>IDENTIFICATION</scope>
</reference>
<keyword evidence="5" id="KW-0479">Metal-binding</keyword>
<evidence type="ECO:0000256" key="10">
    <source>
        <dbReference type="ARBA" id="ARBA00034078"/>
    </source>
</evidence>
<dbReference type="GO" id="GO:0046872">
    <property type="term" value="F:metal ion binding"/>
    <property type="evidence" value="ECO:0007669"/>
    <property type="project" value="UniProtKB-KW"/>
</dbReference>
<dbReference type="PROSITE" id="PS00814">
    <property type="entry name" value="ADX"/>
    <property type="match status" value="1"/>
</dbReference>
<dbReference type="GO" id="GO:0009055">
    <property type="term" value="F:electron transfer activity"/>
    <property type="evidence" value="ECO:0007669"/>
    <property type="project" value="TreeGrafter"/>
</dbReference>
<evidence type="ECO:0000313" key="12">
    <source>
        <dbReference type="Proteomes" id="UP000504632"/>
    </source>
</evidence>
<keyword evidence="3" id="KW-0813">Transport</keyword>
<comment type="subcellular location">
    <subcellularLocation>
        <location evidence="1">Mitochondrion matrix</location>
    </subcellularLocation>
</comment>
<dbReference type="PROSITE" id="PS51085">
    <property type="entry name" value="2FE2S_FER_2"/>
    <property type="match status" value="1"/>
</dbReference>
<comment type="cofactor">
    <cofactor evidence="10">
        <name>[2Fe-2S] cluster</name>
        <dbReference type="ChEBI" id="CHEBI:190135"/>
    </cofactor>
</comment>
<evidence type="ECO:0000256" key="3">
    <source>
        <dbReference type="ARBA" id="ARBA00022448"/>
    </source>
</evidence>
<keyword evidence="7" id="KW-0408">Iron</keyword>
<evidence type="ECO:0000256" key="2">
    <source>
        <dbReference type="ARBA" id="ARBA00010914"/>
    </source>
</evidence>
<dbReference type="FunFam" id="3.10.20.30:FF:000013">
    <property type="entry name" value="Adrenodoxin, mitochondrial"/>
    <property type="match status" value="1"/>
</dbReference>